<feature type="transmembrane region" description="Helical" evidence="1">
    <location>
        <begin position="57"/>
        <end position="73"/>
    </location>
</feature>
<evidence type="ECO:0000313" key="2">
    <source>
        <dbReference type="EMBL" id="QWQ21962.2"/>
    </source>
</evidence>
<keyword evidence="1" id="KW-0812">Transmembrane</keyword>
<proteinExistence type="predicted"/>
<dbReference type="AlphaFoldDB" id="A0AAJ4TJI9"/>
<protein>
    <submittedName>
        <fullName evidence="2">Protein YgfX</fullName>
    </submittedName>
</protein>
<keyword evidence="1" id="KW-0472">Membrane</keyword>
<organism evidence="2 3">
    <name type="scientific">Providencia rettgeri</name>
    <dbReference type="NCBI Taxonomy" id="587"/>
    <lineage>
        <taxon>Bacteria</taxon>
        <taxon>Pseudomonadati</taxon>
        <taxon>Pseudomonadota</taxon>
        <taxon>Gammaproteobacteria</taxon>
        <taxon>Enterobacterales</taxon>
        <taxon>Morganellaceae</taxon>
        <taxon>Providencia</taxon>
    </lineage>
</organism>
<evidence type="ECO:0000256" key="1">
    <source>
        <dbReference type="SAM" id="Phobius"/>
    </source>
</evidence>
<dbReference type="Proteomes" id="UP000682358">
    <property type="component" value="Chromosome"/>
</dbReference>
<evidence type="ECO:0000313" key="3">
    <source>
        <dbReference type="Proteomes" id="UP000682358"/>
    </source>
</evidence>
<dbReference type="EMBL" id="CP076405">
    <property type="protein sequence ID" value="QWQ21962.2"/>
    <property type="molecule type" value="Genomic_DNA"/>
</dbReference>
<dbReference type="Pfam" id="PF07254">
    <property type="entry name" value="Cpta_toxin"/>
    <property type="match status" value="1"/>
</dbReference>
<sequence length="153" mass="17822">MTNFFVWLNWFRKKIKIVVLWKSNLSISWKTQLFSTCVHGVIGMFLLLAPWSPGNSMIWLPLLVVVVASWAKSQKNISKIKGVAVLVNGNKVQWKKNEWRILKAPWLTRYGILLTLEALQGKPQKLHLWVAKDALSEENWRNLNQLLLQYPDI</sequence>
<keyword evidence="1" id="KW-1133">Transmembrane helix</keyword>
<dbReference type="InterPro" id="IPR009883">
    <property type="entry name" value="YgfX"/>
</dbReference>
<reference evidence="2" key="1">
    <citation type="submission" date="2021-06" db="EMBL/GenBank/DDBJ databases">
        <title>Emergence of genetically related NDM-1-producing Providencia rettgeri strains in Argentina.</title>
        <authorList>
            <person name="Pasteran F."/>
            <person name="Meo A."/>
            <person name="Gomez S."/>
            <person name="Derdoy L."/>
            <person name="Albronoz E."/>
            <person name="Faccone D."/>
            <person name="Guerriero L."/>
            <person name="Archuby D."/>
            <person name="Tarzia A."/>
            <person name="Lopez M."/>
            <person name="Corso A."/>
        </authorList>
    </citation>
    <scope>NUCLEOTIDE SEQUENCE</scope>
    <source>
        <strain evidence="2">PreM15628</strain>
    </source>
</reference>
<gene>
    <name evidence="2" type="ORF">KOF27_06430</name>
</gene>
<name>A0AAJ4TJI9_PRORE</name>
<accession>A0AAJ4TJI9</accession>